<dbReference type="AlphaFoldDB" id="G0UAL8"/>
<evidence type="ECO:0000313" key="4">
    <source>
        <dbReference type="EMBL" id="CCC52853.1"/>
    </source>
</evidence>
<dbReference type="VEuPathDB" id="TriTrypDB:TvY486_1103370"/>
<proteinExistence type="predicted"/>
<feature type="transmembrane region" description="Helical" evidence="3">
    <location>
        <begin position="656"/>
        <end position="684"/>
    </location>
</feature>
<keyword evidence="3" id="KW-1133">Transmembrane helix</keyword>
<evidence type="ECO:0000256" key="1">
    <source>
        <dbReference type="SAM" id="Coils"/>
    </source>
</evidence>
<organism evidence="4">
    <name type="scientific">Trypanosoma vivax (strain Y486)</name>
    <dbReference type="NCBI Taxonomy" id="1055687"/>
    <lineage>
        <taxon>Eukaryota</taxon>
        <taxon>Discoba</taxon>
        <taxon>Euglenozoa</taxon>
        <taxon>Kinetoplastea</taxon>
        <taxon>Metakinetoplastina</taxon>
        <taxon>Trypanosomatida</taxon>
        <taxon>Trypanosomatidae</taxon>
        <taxon>Trypanosoma</taxon>
        <taxon>Duttonella</taxon>
    </lineage>
</organism>
<name>G0UAL8_TRYVY</name>
<gene>
    <name evidence="4" type="ORF">TVY486_1103370</name>
</gene>
<keyword evidence="3" id="KW-0812">Transmembrane</keyword>
<accession>G0UAL8</accession>
<keyword evidence="1" id="KW-0175">Coiled coil</keyword>
<sequence length="715" mass="79390">MRRAQQLPCRSLLKHVGNRTFSASHPSEVVGPATVRTVGYGPSKHLLRGVDATRGLVVETSLSPADAEIQRRVLSLSHPGVRVRRPGDSDSALAVGREKTEQASSRPQAVVDTMISTEHLTSVASVIVEEVKNQLEINGYASDASQDNRSASVVNTIAECLRSEIERLICATHAQEASISQMLRDNTNLICERIACGIYSEHAAGVSQEEGKRYERAMQEVRLALVNFERSMKNVLEERLTQNASSDAVPQSVQRRIISTIEESLHAQQERLSMSLEEALRRRKTDDTITPTTVSTNAIENVIKGAMAQMVDETRREVQELLQEVRSTATNKDVSMIEEMHARKRSSDAPGAVEDQLKDVDVLLGIVKSSRSVHIKQMLEKLTALRSFLETASLVKEGPQDVSELLKVLEENRLKLKEDVTGAEAGLLKQVNTVIEKAIERFAGTVEKSAEATMTAQVDKVRDVLKAENEKLAKAYELSVLQLQDRFGELEKSFGVSSEKLVTTLRESKTEWHTALERLPQSNMVPALRDELKEVFTEQLRVVQQRFEEQKTREEKSVVTVLSNVQDLSKSVDKLHDISGEIQSAVSRSLSALVEDLHRAQKELADHFERYVREVIERKTPQQMQRDNNVAKTDGVWVPRSASAILSSVTALPLSWLVTLSLVVAVTILLSAYLLFAAFLVTFVPARPPNELTGGFGCRRGTKLSSSRVVDQVIL</sequence>
<dbReference type="EMBL" id="HE573027">
    <property type="protein sequence ID" value="CCC52853.1"/>
    <property type="molecule type" value="Genomic_DNA"/>
</dbReference>
<protein>
    <submittedName>
        <fullName evidence="4">Uncharacterized protein</fullName>
    </submittedName>
</protein>
<evidence type="ECO:0000256" key="2">
    <source>
        <dbReference type="SAM" id="MobiDB-lite"/>
    </source>
</evidence>
<reference evidence="4" key="1">
    <citation type="journal article" date="2012" name="Proc. Natl. Acad. Sci. U.S.A.">
        <title>Antigenic diversity is generated by distinct evolutionary mechanisms in African trypanosome species.</title>
        <authorList>
            <person name="Jackson A.P."/>
            <person name="Berry A."/>
            <person name="Aslett M."/>
            <person name="Allison H.C."/>
            <person name="Burton P."/>
            <person name="Vavrova-Anderson J."/>
            <person name="Brown R."/>
            <person name="Browne H."/>
            <person name="Corton N."/>
            <person name="Hauser H."/>
            <person name="Gamble J."/>
            <person name="Gilderthorp R."/>
            <person name="Marcello L."/>
            <person name="McQuillan J."/>
            <person name="Otto T.D."/>
            <person name="Quail M.A."/>
            <person name="Sanders M.J."/>
            <person name="van Tonder A."/>
            <person name="Ginger M.L."/>
            <person name="Field M.C."/>
            <person name="Barry J.D."/>
            <person name="Hertz-Fowler C."/>
            <person name="Berriman M."/>
        </authorList>
    </citation>
    <scope>NUCLEOTIDE SEQUENCE</scope>
    <source>
        <strain evidence="4">Y486</strain>
    </source>
</reference>
<feature type="coiled-coil region" evidence="1">
    <location>
        <begin position="304"/>
        <end position="331"/>
    </location>
</feature>
<evidence type="ECO:0000256" key="3">
    <source>
        <dbReference type="SAM" id="Phobius"/>
    </source>
</evidence>
<keyword evidence="3" id="KW-0472">Membrane</keyword>
<feature type="region of interest" description="Disordered" evidence="2">
    <location>
        <begin position="82"/>
        <end position="107"/>
    </location>
</feature>